<keyword evidence="1" id="KW-0732">Signal</keyword>
<proteinExistence type="predicted"/>
<feature type="region of interest" description="Disordered" evidence="2">
    <location>
        <begin position="704"/>
        <end position="738"/>
    </location>
</feature>
<evidence type="ECO:0000313" key="4">
    <source>
        <dbReference type="EMBL" id="NGP78052.1"/>
    </source>
</evidence>
<dbReference type="RefSeq" id="WP_165143785.1">
    <property type="nucleotide sequence ID" value="NZ_JAALLT010000005.1"/>
</dbReference>
<reference evidence="4 5" key="1">
    <citation type="submission" date="2020-02" db="EMBL/GenBank/DDBJ databases">
        <title>Balneolaceae bacterium YR4-1, complete genome.</title>
        <authorList>
            <person name="Li Y."/>
            <person name="Wu S."/>
        </authorList>
    </citation>
    <scope>NUCLEOTIDE SEQUENCE [LARGE SCALE GENOMIC DNA]</scope>
    <source>
        <strain evidence="4 5">YR4-1</strain>
    </source>
</reference>
<sequence length="1140" mass="125351">MIKLPALFREWFLSVSSPAARTVLMIILLCKLSCLPIYGQSINFEDGFSDGDFTQNPAWIGDTTHFVVTRVNDNYQLRLRGDQNNGGIAYLSVPSSGTIGDWEFYINFEGFAPSAGNKAEIVLMSDISDLTGAFNGYVLQGGENGSEDVFRIIRFDNGSPASIVLSGTTNISAGGDYRVKVSRTNDGTWMLSVANTYEDLPVPEATPQIDNTYTSTAYFGVKVTYSATRYNRFFFDFKIDLPPFAVQNITASASSVNVTFNRNYDPSTVQAADFNTTPDLGPPASILFTSPSTVRLNYNSNIQGNRYELSVNNIWDEHGEQIALNSRYEFYVFDPSFRNDVVINEFMYDPPLGLPEYVELKNRSGNYLNLMGWKIGDKSGTGTIVQDTLVLEPGSLLAISSDTAALTLEFGSGNYLSVNTGNFPSLNNGGDAIRILNNQGILIDSLYYYPDWGGEDIAMERRSVDAVSDKKANWGDSPQGIGTPGSPNLVEQDINPPVLTAVNATGANILLLSFNEELDAQSATDASHYAISPAIGINLISTIADSVLIYLSSELQPLQTYIISVNGVKDIFGNAMDTYSLDVRYIPFGRVATGDIVINEILYDETENGYTEFVELFNTTKKNFDLSEWLIGDATDLAKLPERATFLAGDYLVLTADAGFANGQESTIYISGFPSLNNSDDIIFLKDREGITVDSLNYTKEWSHASPGVSMERKDPSGASNDPSNWKESAAGEGHTAGLENSVHQRDQTPPSMIFAKRVTPELISVHFNEFIDPEQNTVFDMDGSVMSIEGFEVSNANRILLKTPVSKSRILSQVITARNLRDMVGNNTTNQSIPLARKVAPGDVVINEIMYNPISDSEDNLPDQSEYVELKNTRDYAISLEGIYLRDATDENGEVRSLNPVSSKYKWIPAGGLALIYSDEKEAFTESKIASFFGLQVDNTLNLRIDRSSLGLANDRDAIYLADPSGTTIDSVFYEESWQNPNLIDTRGIALERINPLGPSSDPSNWSSNTLLLGGTPGSENSIFQVTANQPESTGISFSPNPFSPDDDGTDDHLFINYKLDQPDYLLKVQIYDRYGRLVRKLADGVPGSFEGSLIWDGRNDNGKSNRIGIYIVVFEAINSTVGRNRAFKKTVVLARRLQ</sequence>
<gene>
    <name evidence="4" type="ORF">G3570_15490</name>
</gene>
<evidence type="ECO:0000256" key="2">
    <source>
        <dbReference type="SAM" id="MobiDB-lite"/>
    </source>
</evidence>
<dbReference type="EMBL" id="JAALLT010000005">
    <property type="protein sequence ID" value="NGP78052.1"/>
    <property type="molecule type" value="Genomic_DNA"/>
</dbReference>
<dbReference type="SUPFAM" id="SSF74853">
    <property type="entry name" value="Lamin A/C globular tail domain"/>
    <property type="match status" value="3"/>
</dbReference>
<dbReference type="Gene3D" id="2.60.40.1220">
    <property type="match status" value="2"/>
</dbReference>
<dbReference type="InterPro" id="IPR032812">
    <property type="entry name" value="SbsA_Ig"/>
</dbReference>
<dbReference type="InterPro" id="IPR001322">
    <property type="entry name" value="Lamin_tail_dom"/>
</dbReference>
<protein>
    <recommendedName>
        <fullName evidence="3">LTD domain-containing protein</fullName>
    </recommendedName>
</protein>
<evidence type="ECO:0000313" key="5">
    <source>
        <dbReference type="Proteomes" id="UP000473278"/>
    </source>
</evidence>
<evidence type="ECO:0000256" key="1">
    <source>
        <dbReference type="ARBA" id="ARBA00022729"/>
    </source>
</evidence>
<evidence type="ECO:0000259" key="3">
    <source>
        <dbReference type="PROSITE" id="PS51841"/>
    </source>
</evidence>
<dbReference type="Gene3D" id="2.60.40.1260">
    <property type="entry name" value="Lamin Tail domain"/>
    <property type="match status" value="2"/>
</dbReference>
<feature type="domain" description="LTD" evidence="3">
    <location>
        <begin position="329"/>
        <end position="451"/>
    </location>
</feature>
<accession>A0A6M1SY93</accession>
<name>A0A6M1SY93_9BACT</name>
<comment type="caution">
    <text evidence="4">The sequence shown here is derived from an EMBL/GenBank/DDBJ whole genome shotgun (WGS) entry which is preliminary data.</text>
</comment>
<dbReference type="InterPro" id="IPR036415">
    <property type="entry name" value="Lamin_tail_dom_sf"/>
</dbReference>
<feature type="domain" description="LTD" evidence="3">
    <location>
        <begin position="584"/>
        <end position="700"/>
    </location>
</feature>
<dbReference type="Proteomes" id="UP000473278">
    <property type="component" value="Unassembled WGS sequence"/>
</dbReference>
<dbReference type="Pfam" id="PF13585">
    <property type="entry name" value="CHU_C"/>
    <property type="match status" value="1"/>
</dbReference>
<keyword evidence="5" id="KW-1185">Reference proteome</keyword>
<dbReference type="InterPro" id="IPR014755">
    <property type="entry name" value="Cu-Rt/internalin_Ig-like"/>
</dbReference>
<dbReference type="Pfam" id="PF00932">
    <property type="entry name" value="LTD"/>
    <property type="match status" value="3"/>
</dbReference>
<dbReference type="Pfam" id="PF13205">
    <property type="entry name" value="Big_5"/>
    <property type="match status" value="1"/>
</dbReference>
<feature type="compositionally biased region" description="Polar residues" evidence="2">
    <location>
        <begin position="718"/>
        <end position="727"/>
    </location>
</feature>
<organism evidence="4 5">
    <name type="scientific">Halalkalibaculum roseum</name>
    <dbReference type="NCBI Taxonomy" id="2709311"/>
    <lineage>
        <taxon>Bacteria</taxon>
        <taxon>Pseudomonadati</taxon>
        <taxon>Balneolota</taxon>
        <taxon>Balneolia</taxon>
        <taxon>Balneolales</taxon>
        <taxon>Balneolaceae</taxon>
        <taxon>Halalkalibaculum</taxon>
    </lineage>
</organism>
<feature type="domain" description="LTD" evidence="3">
    <location>
        <begin position="833"/>
        <end position="981"/>
    </location>
</feature>
<dbReference type="Gene3D" id="2.60.40.4070">
    <property type="match status" value="1"/>
</dbReference>
<dbReference type="AlphaFoldDB" id="A0A6M1SY93"/>
<dbReference type="PROSITE" id="PS51841">
    <property type="entry name" value="LTD"/>
    <property type="match status" value="3"/>
</dbReference>